<dbReference type="Pfam" id="PF16197">
    <property type="entry name" value="KAsynt_C_assoc"/>
    <property type="match status" value="1"/>
</dbReference>
<dbReference type="Pfam" id="PF00550">
    <property type="entry name" value="PP-binding"/>
    <property type="match status" value="2"/>
</dbReference>
<protein>
    <submittedName>
        <fullName evidence="10">Polyketide synthase 13</fullName>
    </submittedName>
</protein>
<dbReference type="InterPro" id="IPR001031">
    <property type="entry name" value="Thioesterase"/>
</dbReference>
<keyword evidence="2" id="KW-0597">Phosphoprotein</keyword>
<dbReference type="Gene3D" id="3.40.366.10">
    <property type="entry name" value="Malonyl-Coenzyme A Acyl Carrier Protein, domain 2"/>
    <property type="match status" value="1"/>
</dbReference>
<dbReference type="SUPFAM" id="SSF53901">
    <property type="entry name" value="Thiolase-like"/>
    <property type="match status" value="1"/>
</dbReference>
<reference evidence="10 11" key="1">
    <citation type="submission" date="2020-08" db="EMBL/GenBank/DDBJ databases">
        <title>Sequencing the genomes of 1000 actinobacteria strains.</title>
        <authorList>
            <person name="Klenk H.-P."/>
        </authorList>
    </citation>
    <scope>NUCLEOTIDE SEQUENCE [LARGE SCALE GENOMIC DNA]</scope>
    <source>
        <strain evidence="10 11">DSM 45258</strain>
    </source>
</reference>
<dbReference type="GO" id="GO:0004312">
    <property type="term" value="F:fatty acid synthase activity"/>
    <property type="evidence" value="ECO:0007669"/>
    <property type="project" value="TreeGrafter"/>
</dbReference>
<dbReference type="GO" id="GO:0005737">
    <property type="term" value="C:cytoplasm"/>
    <property type="evidence" value="ECO:0007669"/>
    <property type="project" value="TreeGrafter"/>
</dbReference>
<dbReference type="PROSITE" id="PS52004">
    <property type="entry name" value="KS3_2"/>
    <property type="match status" value="1"/>
</dbReference>
<dbReference type="InterPro" id="IPR020806">
    <property type="entry name" value="PKS_PP-bd"/>
</dbReference>
<feature type="domain" description="Carrier" evidence="8">
    <location>
        <begin position="9"/>
        <end position="83"/>
    </location>
</feature>
<dbReference type="InterPro" id="IPR018201">
    <property type="entry name" value="Ketoacyl_synth_AS"/>
</dbReference>
<evidence type="ECO:0000256" key="6">
    <source>
        <dbReference type="ARBA" id="ARBA00023268"/>
    </source>
</evidence>
<dbReference type="SMART" id="SM00827">
    <property type="entry name" value="PKS_AT"/>
    <property type="match status" value="1"/>
</dbReference>
<evidence type="ECO:0000259" key="8">
    <source>
        <dbReference type="PROSITE" id="PS50075"/>
    </source>
</evidence>
<dbReference type="SUPFAM" id="SSF53474">
    <property type="entry name" value="alpha/beta-Hydrolases"/>
    <property type="match status" value="1"/>
</dbReference>
<dbReference type="EMBL" id="JACHWS010000002">
    <property type="protein sequence ID" value="MBB3037969.1"/>
    <property type="molecule type" value="Genomic_DNA"/>
</dbReference>
<dbReference type="Gene3D" id="3.40.47.10">
    <property type="match status" value="1"/>
</dbReference>
<dbReference type="SMART" id="SM00824">
    <property type="entry name" value="PKS_TE"/>
    <property type="match status" value="1"/>
</dbReference>
<evidence type="ECO:0000259" key="9">
    <source>
        <dbReference type="PROSITE" id="PS52004"/>
    </source>
</evidence>
<dbReference type="InterPro" id="IPR032821">
    <property type="entry name" value="PKS_assoc"/>
</dbReference>
<dbReference type="GO" id="GO:0005886">
    <property type="term" value="C:plasma membrane"/>
    <property type="evidence" value="ECO:0007669"/>
    <property type="project" value="TreeGrafter"/>
</dbReference>
<dbReference type="GO" id="GO:0071770">
    <property type="term" value="P:DIM/DIP cell wall layer assembly"/>
    <property type="evidence" value="ECO:0007669"/>
    <property type="project" value="TreeGrafter"/>
</dbReference>
<dbReference type="Gene3D" id="3.30.70.250">
    <property type="entry name" value="Malonyl-CoA ACP transacylase, ACP-binding"/>
    <property type="match status" value="1"/>
</dbReference>
<dbReference type="InterPro" id="IPR016035">
    <property type="entry name" value="Acyl_Trfase/lysoPLipase"/>
</dbReference>
<dbReference type="InterPro" id="IPR014031">
    <property type="entry name" value="Ketoacyl_synth_C"/>
</dbReference>
<feature type="domain" description="Carrier" evidence="8">
    <location>
        <begin position="1132"/>
        <end position="1206"/>
    </location>
</feature>
<evidence type="ECO:0000256" key="7">
    <source>
        <dbReference type="SAM" id="MobiDB-lite"/>
    </source>
</evidence>
<dbReference type="InterPro" id="IPR020841">
    <property type="entry name" value="PKS_Beta-ketoAc_synthase_dom"/>
</dbReference>
<organism evidence="10 11">
    <name type="scientific">Hoyosella altamirensis</name>
    <dbReference type="NCBI Taxonomy" id="616997"/>
    <lineage>
        <taxon>Bacteria</taxon>
        <taxon>Bacillati</taxon>
        <taxon>Actinomycetota</taxon>
        <taxon>Actinomycetes</taxon>
        <taxon>Mycobacteriales</taxon>
        <taxon>Hoyosellaceae</taxon>
        <taxon>Hoyosella</taxon>
    </lineage>
</organism>
<feature type="compositionally biased region" description="Basic and acidic residues" evidence="7">
    <location>
        <begin position="1122"/>
        <end position="1133"/>
    </location>
</feature>
<dbReference type="Pfam" id="PF00975">
    <property type="entry name" value="Thioesterase"/>
    <property type="match status" value="1"/>
</dbReference>
<keyword evidence="6" id="KW-0511">Multifunctional enzyme</keyword>
<dbReference type="Pfam" id="PF00109">
    <property type="entry name" value="ketoacyl-synt"/>
    <property type="match status" value="1"/>
</dbReference>
<name>A0A839RNT9_9ACTN</name>
<gene>
    <name evidence="10" type="ORF">FHU29_002418</name>
</gene>
<evidence type="ECO:0000256" key="5">
    <source>
        <dbReference type="ARBA" id="ARBA00023098"/>
    </source>
</evidence>
<dbReference type="InterPro" id="IPR036736">
    <property type="entry name" value="ACP-like_sf"/>
</dbReference>
<dbReference type="InterPro" id="IPR016036">
    <property type="entry name" value="Malonyl_transacylase_ACP-bd"/>
</dbReference>
<keyword evidence="4" id="KW-0276">Fatty acid metabolism</keyword>
<dbReference type="Proteomes" id="UP000567922">
    <property type="component" value="Unassembled WGS sequence"/>
</dbReference>
<dbReference type="PANTHER" id="PTHR43775">
    <property type="entry name" value="FATTY ACID SYNTHASE"/>
    <property type="match status" value="1"/>
</dbReference>
<dbReference type="GO" id="GO:0004315">
    <property type="term" value="F:3-oxoacyl-[acyl-carrier-protein] synthase activity"/>
    <property type="evidence" value="ECO:0007669"/>
    <property type="project" value="InterPro"/>
</dbReference>
<keyword evidence="1" id="KW-0596">Phosphopantetheine</keyword>
<evidence type="ECO:0000256" key="1">
    <source>
        <dbReference type="ARBA" id="ARBA00022450"/>
    </source>
</evidence>
<evidence type="ECO:0000313" key="11">
    <source>
        <dbReference type="Proteomes" id="UP000567922"/>
    </source>
</evidence>
<dbReference type="GO" id="GO:0031177">
    <property type="term" value="F:phosphopantetheine binding"/>
    <property type="evidence" value="ECO:0007669"/>
    <property type="project" value="InterPro"/>
</dbReference>
<comment type="caution">
    <text evidence="10">The sequence shown here is derived from an EMBL/GenBank/DDBJ whole genome shotgun (WGS) entry which is preliminary data.</text>
</comment>
<dbReference type="Gene3D" id="1.10.1200.10">
    <property type="entry name" value="ACP-like"/>
    <property type="match status" value="2"/>
</dbReference>
<dbReference type="CDD" id="cd00833">
    <property type="entry name" value="PKS"/>
    <property type="match status" value="1"/>
</dbReference>
<dbReference type="SMART" id="SM00825">
    <property type="entry name" value="PKS_KS"/>
    <property type="match status" value="1"/>
</dbReference>
<evidence type="ECO:0000256" key="3">
    <source>
        <dbReference type="ARBA" id="ARBA00022679"/>
    </source>
</evidence>
<dbReference type="SUPFAM" id="SSF47336">
    <property type="entry name" value="ACP-like"/>
    <property type="match status" value="2"/>
</dbReference>
<evidence type="ECO:0000256" key="4">
    <source>
        <dbReference type="ARBA" id="ARBA00022832"/>
    </source>
</evidence>
<dbReference type="InterPro" id="IPR014043">
    <property type="entry name" value="Acyl_transferase_dom"/>
</dbReference>
<dbReference type="InterPro" id="IPR001227">
    <property type="entry name" value="Ac_transferase_dom_sf"/>
</dbReference>
<dbReference type="InterPro" id="IPR009081">
    <property type="entry name" value="PP-bd_ACP"/>
</dbReference>
<dbReference type="Gene3D" id="3.40.50.1820">
    <property type="entry name" value="alpha/beta hydrolase"/>
    <property type="match status" value="1"/>
</dbReference>
<keyword evidence="3" id="KW-0808">Transferase</keyword>
<feature type="region of interest" description="Disordered" evidence="7">
    <location>
        <begin position="1096"/>
        <end position="1133"/>
    </location>
</feature>
<dbReference type="InterPro" id="IPR020802">
    <property type="entry name" value="TesA-like"/>
</dbReference>
<evidence type="ECO:0000313" key="10">
    <source>
        <dbReference type="EMBL" id="MBB3037969.1"/>
    </source>
</evidence>
<feature type="domain" description="Ketosynthase family 3 (KS3)" evidence="9">
    <location>
        <begin position="104"/>
        <end position="528"/>
    </location>
</feature>
<dbReference type="FunFam" id="3.40.47.10:FF:000042">
    <property type="entry name" value="Polyketide synthase Pks13"/>
    <property type="match status" value="1"/>
</dbReference>
<dbReference type="PROSITE" id="PS00606">
    <property type="entry name" value="KS3_1"/>
    <property type="match status" value="1"/>
</dbReference>
<dbReference type="Pfam" id="PF00698">
    <property type="entry name" value="Acyl_transf_1"/>
    <property type="match status" value="1"/>
</dbReference>
<sequence>MTAQQMTVAQLTDWLRDWVAVSAGLPREQVSADRPMEEFGLSSRDAVALSGEIEELLGITLSATIAYENPTIAALAKRIIDGPEESAEEAPGTAQPQRPAAVAHVDIAIIGMAARFPGGANSPEEMWNLLAEGRDGISDLPPGRWQEYAGDPVIAAELEKTPTFGGYLEDVKSFDHEFFGMSPLEAENVDPQQRLALELAWEALEDAHIPASDLRGQQVGVFIGSSSNDYSLLTVSDPSTAHYYALTGTSSSIIPNRVSYTFDLRGPSISVDTACSSSLVAVHQAVQSLRSGESDFALAGGVNMLLTPAATLGFGAAGVLAPDGRIKAFSKDADGIARAEGGGLVALKRIDDALADGDTILGVIKGSAVNSDGRSNGLTAPNPESQVAVLRAAYRDAGIDPTTVDYIEAHGTGTLLGDPIEAEALNRVLGRGRDDLLPTLLGSAKTNFGHLESAAGAAGLIKVLLSMRHDLLPATINFTGPNPYIPFDDAKLEVVDEIREWPRYSGTATAGVSGFGFGGTNAHVVVQEYHRDAAAEPPALAPLTESGPFIFPVSAAVPSRRRLAARQLIEWLETDEGQKAPLDVIARSLAKRNHGRSRAAVVASSHEDLITGLQAIASGKPGPGVFSANSPAGNAPVWVFSGFGSQFRGMGRALYEAVPVFAARVDEIDAVMIDESGHSIKDLFFDEEVTYGVELAQLGIFTIQVALGATLQAFGARPAAVLGHSVGEVAAAAVSGGLPLDDAVRVICARARLMGETEAGLSGADIRRMAIVEFSADELADLRSDYPGIEICVYAAPTQTVIGGPDDEVRAVVGLAEAQQKLGRLLETKGAGHTEQMDPIIGELAAELMGINARAPECGVFSSVHEGQKFPRRGAPLHGEDYWTKNVRHTVWFTQAVNNAVSDGYTTFVELAPHPVALMSVAATTFAAGLHEPQLIYTQNRKEDSAATLVNAMAQLYVHGHALDLAHVAGSGELTALPPTAWIKRPHWTRARAATGGGNQRVPGAHVALPDGQHAWEVVAEAVADLDSLVLGAAAQVLSDVDLGAVIYHGGLPEAGTLTTMLHPHPGGASLRVYVQHGDEFSLVADAVVTAGGPLNAPETFHAPRPAARPETPDGDVEVDDTGDRWDPEGDEPATERLTRIIAEAMGYSAEDLPAEIPLIELGLDSLMAVRIKNRVEYEFNIPQVQVQVLRDASLNDVDKYLRFALENPDDVASLAEQQREGTAASPPAIEQLTANPEQASPAVPPGEEANALDQRSVAESAGLEVPPRDAAERLAFAQWATVTGTSAGGIFSPLPPVGESVAATLAAKLSERTGGTITADEVLSAATIEKLADLVRTHLEGDVGLVRTLRAPNAESSRLPVFVFHPAGGSTVVYEPLTKRLPGDVPVFGFERVEGELVGRVDEYLPALREIQPHGPYVLVGWSFGGALAYAMAQRLRAAGEEVALLGLLDTVFPSEPIPDTPEEIALRWQRFNDFAAVNYGFQFPLPIDELVKRDDQGQIQLLLGMLKDANHTISGGIIEHQRASFLDNRAVQMLQPDPYEGPVVLYKAERMHDGAVQLEPRYAEIAPDGGWGSVAQDLEIVQLTGDHLGVVDEPVIARVAAHLAGRLDQIERNRRSAQ</sequence>
<dbReference type="SUPFAM" id="SSF52151">
    <property type="entry name" value="FabD/lysophospholipase-like"/>
    <property type="match status" value="1"/>
</dbReference>
<keyword evidence="5" id="KW-0443">Lipid metabolism</keyword>
<dbReference type="GO" id="GO:0006633">
    <property type="term" value="P:fatty acid biosynthetic process"/>
    <property type="evidence" value="ECO:0007669"/>
    <property type="project" value="InterPro"/>
</dbReference>
<proteinExistence type="predicted"/>
<evidence type="ECO:0000256" key="2">
    <source>
        <dbReference type="ARBA" id="ARBA00022553"/>
    </source>
</evidence>
<keyword evidence="11" id="KW-1185">Reference proteome</keyword>
<dbReference type="PROSITE" id="PS50075">
    <property type="entry name" value="CARRIER"/>
    <property type="match status" value="2"/>
</dbReference>
<dbReference type="SMART" id="SM00823">
    <property type="entry name" value="PKS_PP"/>
    <property type="match status" value="2"/>
</dbReference>
<dbReference type="PANTHER" id="PTHR43775:SF37">
    <property type="entry name" value="SI:DKEY-61P9.11"/>
    <property type="match status" value="1"/>
</dbReference>
<dbReference type="InterPro" id="IPR050091">
    <property type="entry name" value="PKS_NRPS_Biosynth_Enz"/>
</dbReference>
<dbReference type="InterPro" id="IPR016039">
    <property type="entry name" value="Thiolase-like"/>
</dbReference>
<dbReference type="Pfam" id="PF02801">
    <property type="entry name" value="Ketoacyl-synt_C"/>
    <property type="match status" value="1"/>
</dbReference>
<dbReference type="InterPro" id="IPR014030">
    <property type="entry name" value="Ketoacyl_synth_N"/>
</dbReference>
<dbReference type="SUPFAM" id="SSF55048">
    <property type="entry name" value="Probable ACP-binding domain of malonyl-CoA ACP transacylase"/>
    <property type="match status" value="1"/>
</dbReference>
<dbReference type="InterPro" id="IPR029058">
    <property type="entry name" value="AB_hydrolase_fold"/>
</dbReference>
<accession>A0A839RNT9</accession>